<feature type="compositionally biased region" description="Acidic residues" evidence="1">
    <location>
        <begin position="295"/>
        <end position="306"/>
    </location>
</feature>
<evidence type="ECO:0000256" key="1">
    <source>
        <dbReference type="SAM" id="MobiDB-lite"/>
    </source>
</evidence>
<dbReference type="EMBL" id="DF237832">
    <property type="protein sequence ID" value="GAQ91926.1"/>
    <property type="molecule type" value="Genomic_DNA"/>
</dbReference>
<dbReference type="OMA" id="LYEEYWV"/>
<dbReference type="AlphaFoldDB" id="A0A1Y1ISZ6"/>
<keyword evidence="3" id="KW-1185">Reference proteome</keyword>
<sequence>NSPLQKRLFKKDNSRVSPPAAVAIGSIAAASAAEEKETDTTLKEAKVKAEKKVKDDSKKDRFVWTIKEDRAYSQYLHERIRQNNASLPYTASSPFFEKAVADLLQDSVLAAKVNAYEEACPGGKDKVKWVGQKLGDKYKSYERRFKALEAKLNKSGNGVGFEDEDDVCEKEGPELDNNQSTPALATEATARPLEAEPSASARPKPRSKSTNWPFKSAEERRLYEEYWVDLWGATAAVIQPNRRNARAEARSAPKGKAAEDSVDVSGAEGATRETDASNRSRKTGKAAGCRRDSKEEDEYSGDDEDGPGLFSFMRWQRNFQEEGLRRRAEAEGASARLLEKAVSATQELGHTIKTATAQGNALQITTLASLTGRSPQEMALGMSDPSSLFMGQFNHQQSNTNAPSTQQAPQGPSNDTV</sequence>
<gene>
    <name evidence="2" type="ORF">KFL_008830080</name>
</gene>
<accession>A0A1Y1ISZ6</accession>
<evidence type="ECO:0000313" key="3">
    <source>
        <dbReference type="Proteomes" id="UP000054558"/>
    </source>
</evidence>
<feature type="non-terminal residue" evidence="2">
    <location>
        <position position="1"/>
    </location>
</feature>
<feature type="region of interest" description="Disordered" evidence="1">
    <location>
        <begin position="376"/>
        <end position="417"/>
    </location>
</feature>
<feature type="compositionally biased region" description="Basic and acidic residues" evidence="1">
    <location>
        <begin position="245"/>
        <end position="259"/>
    </location>
</feature>
<feature type="compositionally biased region" description="Polar residues" evidence="1">
    <location>
        <begin position="393"/>
        <end position="417"/>
    </location>
</feature>
<feature type="region of interest" description="Disordered" evidence="1">
    <location>
        <begin position="238"/>
        <end position="310"/>
    </location>
</feature>
<reference evidence="2 3" key="1">
    <citation type="journal article" date="2014" name="Nat. Commun.">
        <title>Klebsormidium flaccidum genome reveals primary factors for plant terrestrial adaptation.</title>
        <authorList>
            <person name="Hori K."/>
            <person name="Maruyama F."/>
            <person name="Fujisawa T."/>
            <person name="Togashi T."/>
            <person name="Yamamoto N."/>
            <person name="Seo M."/>
            <person name="Sato S."/>
            <person name="Yamada T."/>
            <person name="Mori H."/>
            <person name="Tajima N."/>
            <person name="Moriyama T."/>
            <person name="Ikeuchi M."/>
            <person name="Watanabe M."/>
            <person name="Wada H."/>
            <person name="Kobayashi K."/>
            <person name="Saito M."/>
            <person name="Masuda T."/>
            <person name="Sasaki-Sekimoto Y."/>
            <person name="Mashiguchi K."/>
            <person name="Awai K."/>
            <person name="Shimojima M."/>
            <person name="Masuda S."/>
            <person name="Iwai M."/>
            <person name="Nobusawa T."/>
            <person name="Narise T."/>
            <person name="Kondo S."/>
            <person name="Saito H."/>
            <person name="Sato R."/>
            <person name="Murakawa M."/>
            <person name="Ihara Y."/>
            <person name="Oshima-Yamada Y."/>
            <person name="Ohtaka K."/>
            <person name="Satoh M."/>
            <person name="Sonobe K."/>
            <person name="Ishii M."/>
            <person name="Ohtani R."/>
            <person name="Kanamori-Sato M."/>
            <person name="Honoki R."/>
            <person name="Miyazaki D."/>
            <person name="Mochizuki H."/>
            <person name="Umetsu J."/>
            <person name="Higashi K."/>
            <person name="Shibata D."/>
            <person name="Kamiya Y."/>
            <person name="Sato N."/>
            <person name="Nakamura Y."/>
            <person name="Tabata S."/>
            <person name="Ida S."/>
            <person name="Kurokawa K."/>
            <person name="Ohta H."/>
        </authorList>
    </citation>
    <scope>NUCLEOTIDE SEQUENCE [LARGE SCALE GENOMIC DNA]</scope>
    <source>
        <strain evidence="2 3">NIES-2285</strain>
    </source>
</reference>
<dbReference type="Proteomes" id="UP000054558">
    <property type="component" value="Unassembled WGS sequence"/>
</dbReference>
<evidence type="ECO:0000313" key="2">
    <source>
        <dbReference type="EMBL" id="GAQ91926.1"/>
    </source>
</evidence>
<feature type="region of interest" description="Disordered" evidence="1">
    <location>
        <begin position="155"/>
        <end position="215"/>
    </location>
</feature>
<protein>
    <submittedName>
        <fullName evidence="2">Uncharacterized protein</fullName>
    </submittedName>
</protein>
<organism evidence="2 3">
    <name type="scientific">Klebsormidium nitens</name>
    <name type="common">Green alga</name>
    <name type="synonym">Ulothrix nitens</name>
    <dbReference type="NCBI Taxonomy" id="105231"/>
    <lineage>
        <taxon>Eukaryota</taxon>
        <taxon>Viridiplantae</taxon>
        <taxon>Streptophyta</taxon>
        <taxon>Klebsormidiophyceae</taxon>
        <taxon>Klebsormidiales</taxon>
        <taxon>Klebsormidiaceae</taxon>
        <taxon>Klebsormidium</taxon>
    </lineage>
</organism>
<proteinExistence type="predicted"/>
<name>A0A1Y1ISZ6_KLENI</name>